<evidence type="ECO:0000256" key="1">
    <source>
        <dbReference type="ARBA" id="ARBA00004123"/>
    </source>
</evidence>
<dbReference type="CDD" id="cd18432">
    <property type="entry name" value="BRCT_PAXIP1_rpt6_like"/>
    <property type="match status" value="1"/>
</dbReference>
<dbReference type="PANTHER" id="PTHR23196:SF1">
    <property type="entry name" value="PAX-INTERACTING PROTEIN 1"/>
    <property type="match status" value="1"/>
</dbReference>
<dbReference type="SMART" id="SM00292">
    <property type="entry name" value="BRCT"/>
    <property type="match status" value="1"/>
</dbReference>
<evidence type="ECO:0000313" key="8">
    <source>
        <dbReference type="Proteomes" id="UP001327560"/>
    </source>
</evidence>
<name>A0AAQ3QND8_9LILI</name>
<keyword evidence="8" id="KW-1185">Reference proteome</keyword>
<feature type="region of interest" description="Disordered" evidence="5">
    <location>
        <begin position="244"/>
        <end position="269"/>
    </location>
</feature>
<dbReference type="PANTHER" id="PTHR23196">
    <property type="entry name" value="PAX TRANSCRIPTION ACTIVATION DOMAIN INTERACTING PROTEIN"/>
    <property type="match status" value="1"/>
</dbReference>
<dbReference type="GO" id="GO:0005634">
    <property type="term" value="C:nucleus"/>
    <property type="evidence" value="ECO:0007669"/>
    <property type="project" value="UniProtKB-SubCell"/>
</dbReference>
<dbReference type="GO" id="GO:0006974">
    <property type="term" value="P:DNA damage response"/>
    <property type="evidence" value="ECO:0007669"/>
    <property type="project" value="UniProtKB-KW"/>
</dbReference>
<evidence type="ECO:0000256" key="2">
    <source>
        <dbReference type="ARBA" id="ARBA00022763"/>
    </source>
</evidence>
<feature type="region of interest" description="Disordered" evidence="5">
    <location>
        <begin position="72"/>
        <end position="113"/>
    </location>
</feature>
<dbReference type="Proteomes" id="UP001327560">
    <property type="component" value="Chromosome 8"/>
</dbReference>
<dbReference type="InterPro" id="IPR051579">
    <property type="entry name" value="DDR_Transcriptional_Reg"/>
</dbReference>
<dbReference type="SUPFAM" id="SSF52113">
    <property type="entry name" value="BRCT domain"/>
    <property type="match status" value="1"/>
</dbReference>
<keyword evidence="2" id="KW-0227">DNA damage</keyword>
<dbReference type="Gene3D" id="3.40.50.10190">
    <property type="entry name" value="BRCT domain"/>
    <property type="match status" value="2"/>
</dbReference>
<dbReference type="Pfam" id="PF16589">
    <property type="entry name" value="BRCT_2"/>
    <property type="match status" value="1"/>
</dbReference>
<feature type="region of interest" description="Disordered" evidence="5">
    <location>
        <begin position="1"/>
        <end position="54"/>
    </location>
</feature>
<sequence>MVSAAGDTQVLDSDPPSSDCKANDAASNEGRNEIPNLCGETQPIHGPDSDDDVASLDIWGKTQLVDAWGETAALDGGEEETTETAEVVSTDEEGSSDDEGPNCGPRVDGAIGGVEDGVSWERKKDVCVDPDASTDDEADCKADIGCIEEIPVLCGMTELIHDPDNTDGIGSLDVWGKTELVDVSGETVVVDSGGEETLKRMEVMSQGKDVLFDDGANCGPQNEVPVDGVDDRLREKRTKEKWVDPDVSTGDKAVSSCNGGHREHDNDGAAHTGLSFDVINNLRVDQMNLDNEIENLGESIQNFSKERVIGKQSNVNAKGLFNEVKSCLENEGTSEIDKIVLKEDSSHLLTSNYGGRGLIYIGSQEPGKLSQANALEVVDNYLSTDCVGSSQEARSNNTDRMSPLLVHGWKRSQILAWKMYCRIPSGRADIFDWNCGNEDEEAGGIYSRRKGSLFTGICGPKQIENNSYKPNHSISDIMIGGLDSIKEMEGTASETCEEKLQSESTMLYRCHISATRPDKKSILKDVDAGSSSLVHQLETSHADMGLDRSYVVGADTQMAVEAMEALGHTFPVNSETKDDMHPEEGILIKKSRKASRNILLEKGISTNSESMTRRYRGTKVFSMKAWNISTDSSGNLTYKAERSTKGSILAVKKKRVKQKLDNHFEIDVASAHHKRRRTNRVASKERNLNANLNMSFPSELGAKDAAENGKQEGFPCGEIQASGAPKRNAVSPFFVVQDPPRLCEKGLLEPLNSRKVRLESIEASSTPVPRDVRRKKDMASIRVLFSRHLDKDTIKQQKKILTRLGLPVASLISDATHFVTDKFVRTQDMLEAIASGKPVVTPMWLESCGQASCFIDEKSYILRDDKKEKEIGFNMSVSLSRARQCPLLQGQRVFITPNVKPNRKLITSLVKASCGQEVEKIGTSAMVLDDLLVISCEEDYSVCIRLLQKGINVFSSELLLNGIVIQKLEYERHRLFGISQHRG</sequence>
<keyword evidence="3" id="KW-0539">Nucleus</keyword>
<feature type="domain" description="BRCT" evidence="6">
    <location>
        <begin position="773"/>
        <end position="862"/>
    </location>
</feature>
<comment type="subcellular location">
    <subcellularLocation>
        <location evidence="1">Nucleus</location>
    </subcellularLocation>
</comment>
<protein>
    <recommendedName>
        <fullName evidence="6">BRCT domain-containing protein</fullName>
    </recommendedName>
</protein>
<dbReference type="Pfam" id="PF16770">
    <property type="entry name" value="RTT107_BRCT_5"/>
    <property type="match status" value="1"/>
</dbReference>
<dbReference type="PROSITE" id="PS50172">
    <property type="entry name" value="BRCT"/>
    <property type="match status" value="1"/>
</dbReference>
<evidence type="ECO:0000259" key="6">
    <source>
        <dbReference type="PROSITE" id="PS50172"/>
    </source>
</evidence>
<keyword evidence="4" id="KW-0175">Coiled coil</keyword>
<reference evidence="7 8" key="1">
    <citation type="submission" date="2023-10" db="EMBL/GenBank/DDBJ databases">
        <title>Chromosome-scale genome assembly provides insights into flower coloration mechanisms of Canna indica.</title>
        <authorList>
            <person name="Li C."/>
        </authorList>
    </citation>
    <scope>NUCLEOTIDE SEQUENCE [LARGE SCALE GENOMIC DNA]</scope>
    <source>
        <tissue evidence="7">Flower</tissue>
    </source>
</reference>
<feature type="compositionally biased region" description="Acidic residues" evidence="5">
    <location>
        <begin position="76"/>
        <end position="100"/>
    </location>
</feature>
<organism evidence="7 8">
    <name type="scientific">Canna indica</name>
    <name type="common">Indian-shot</name>
    <dbReference type="NCBI Taxonomy" id="4628"/>
    <lineage>
        <taxon>Eukaryota</taxon>
        <taxon>Viridiplantae</taxon>
        <taxon>Streptophyta</taxon>
        <taxon>Embryophyta</taxon>
        <taxon>Tracheophyta</taxon>
        <taxon>Spermatophyta</taxon>
        <taxon>Magnoliopsida</taxon>
        <taxon>Liliopsida</taxon>
        <taxon>Zingiberales</taxon>
        <taxon>Cannaceae</taxon>
        <taxon>Canna</taxon>
    </lineage>
</organism>
<accession>A0AAQ3QND8</accession>
<evidence type="ECO:0000313" key="7">
    <source>
        <dbReference type="EMBL" id="WOL15853.1"/>
    </source>
</evidence>
<gene>
    <name evidence="7" type="ORF">Cni_G24634</name>
</gene>
<dbReference type="InterPro" id="IPR001357">
    <property type="entry name" value="BRCT_dom"/>
</dbReference>
<evidence type="ECO:0000256" key="5">
    <source>
        <dbReference type="SAM" id="MobiDB-lite"/>
    </source>
</evidence>
<evidence type="ECO:0000256" key="4">
    <source>
        <dbReference type="SAM" id="Coils"/>
    </source>
</evidence>
<proteinExistence type="predicted"/>
<evidence type="ECO:0000256" key="3">
    <source>
        <dbReference type="ARBA" id="ARBA00023242"/>
    </source>
</evidence>
<feature type="coiled-coil region" evidence="4">
    <location>
        <begin position="279"/>
        <end position="306"/>
    </location>
</feature>
<dbReference type="InterPro" id="IPR036420">
    <property type="entry name" value="BRCT_dom_sf"/>
</dbReference>
<dbReference type="AlphaFoldDB" id="A0AAQ3QND8"/>
<dbReference type="CDD" id="cd17744">
    <property type="entry name" value="BRCT_MDC1_rpt1"/>
    <property type="match status" value="1"/>
</dbReference>
<dbReference type="EMBL" id="CP136897">
    <property type="protein sequence ID" value="WOL15853.1"/>
    <property type="molecule type" value="Genomic_DNA"/>
</dbReference>